<dbReference type="InterPro" id="IPR027791">
    <property type="entry name" value="Galactosyl_T_C"/>
</dbReference>
<dbReference type="GO" id="GO:0016740">
    <property type="term" value="F:transferase activity"/>
    <property type="evidence" value="ECO:0007669"/>
    <property type="project" value="UniProtKB-KW"/>
</dbReference>
<accession>A0A0S4LBF3</accession>
<dbReference type="CDD" id="cd06420">
    <property type="entry name" value="GT2_Chondriotin_Pol_N"/>
    <property type="match status" value="1"/>
</dbReference>
<feature type="domain" description="Glycosyltransferase 2-like" evidence="2">
    <location>
        <begin position="5"/>
        <end position="130"/>
    </location>
</feature>
<evidence type="ECO:0008006" key="6">
    <source>
        <dbReference type="Google" id="ProtNLM"/>
    </source>
</evidence>
<evidence type="ECO:0000259" key="2">
    <source>
        <dbReference type="Pfam" id="PF00535"/>
    </source>
</evidence>
<dbReference type="Pfam" id="PF02709">
    <property type="entry name" value="Glyco_transf_7C"/>
    <property type="match status" value="1"/>
</dbReference>
<dbReference type="InterPro" id="IPR029044">
    <property type="entry name" value="Nucleotide-diphossugar_trans"/>
</dbReference>
<keyword evidence="1" id="KW-0808">Transferase</keyword>
<dbReference type="Pfam" id="PF00535">
    <property type="entry name" value="Glycos_transf_2"/>
    <property type="match status" value="1"/>
</dbReference>
<dbReference type="RefSeq" id="WP_090747401.1">
    <property type="nucleotide sequence ID" value="NZ_CZQA01000008.1"/>
</dbReference>
<sequence>MKTALIVTTYNRPDALGAVLEGYCRQSDQDFDLVVADDGSKEDTAEVVQQFAQRAPFRLTHVWHEDRGFRAAAIRNRAVASSGADYIVFTDGDCVPSRHFVRVHKQLAEQGYFLGANRVLLSAGLTNRVLSQQVPIHTWRVFDWILSWSKRDVNRVLPLMELPDGPFRKWRSYRWEGIKTCNFSVWRADLIRVNGLDESYEGWGLEDSDLVIRLLHAGVKHKSARFAATVFHLWHPEQDRMRLPDNQKRLNDLLRSSAVRAVAGLDQYHATLLDYQSASPRRATP</sequence>
<reference evidence="4 5" key="1">
    <citation type="submission" date="2015-10" db="EMBL/GenBank/DDBJ databases">
        <authorList>
            <person name="Gilbert D.G."/>
        </authorList>
    </citation>
    <scope>NUCLEOTIDE SEQUENCE [LARGE SCALE GENOMIC DNA]</scope>
    <source>
        <strain evidence="4">COMA1</strain>
    </source>
</reference>
<dbReference type="PANTHER" id="PTHR43685:SF3">
    <property type="entry name" value="SLR2126 PROTEIN"/>
    <property type="match status" value="1"/>
</dbReference>
<evidence type="ECO:0000313" key="4">
    <source>
        <dbReference type="EMBL" id="CUS35132.1"/>
    </source>
</evidence>
<dbReference type="OrthoDB" id="9801954at2"/>
<evidence type="ECO:0000313" key="5">
    <source>
        <dbReference type="Proteomes" id="UP000199032"/>
    </source>
</evidence>
<dbReference type="STRING" id="1742972.COMA1_20136"/>
<evidence type="ECO:0000259" key="3">
    <source>
        <dbReference type="Pfam" id="PF02709"/>
    </source>
</evidence>
<evidence type="ECO:0000256" key="1">
    <source>
        <dbReference type="ARBA" id="ARBA00022679"/>
    </source>
</evidence>
<dbReference type="InterPro" id="IPR050834">
    <property type="entry name" value="Glycosyltransf_2"/>
</dbReference>
<dbReference type="SUPFAM" id="SSF53448">
    <property type="entry name" value="Nucleotide-diphospho-sugar transferases"/>
    <property type="match status" value="1"/>
</dbReference>
<dbReference type="PANTHER" id="PTHR43685">
    <property type="entry name" value="GLYCOSYLTRANSFERASE"/>
    <property type="match status" value="1"/>
</dbReference>
<proteinExistence type="predicted"/>
<dbReference type="Gene3D" id="3.90.550.10">
    <property type="entry name" value="Spore Coat Polysaccharide Biosynthesis Protein SpsA, Chain A"/>
    <property type="match status" value="1"/>
</dbReference>
<organism evidence="4 5">
    <name type="scientific">Candidatus Nitrospira nitrosa</name>
    <dbReference type="NCBI Taxonomy" id="1742972"/>
    <lineage>
        <taxon>Bacteria</taxon>
        <taxon>Pseudomonadati</taxon>
        <taxon>Nitrospirota</taxon>
        <taxon>Nitrospiria</taxon>
        <taxon>Nitrospirales</taxon>
        <taxon>Nitrospiraceae</taxon>
        <taxon>Nitrospira</taxon>
    </lineage>
</organism>
<keyword evidence="5" id="KW-1185">Reference proteome</keyword>
<dbReference type="EMBL" id="CZQA01000008">
    <property type="protein sequence ID" value="CUS35132.1"/>
    <property type="molecule type" value="Genomic_DNA"/>
</dbReference>
<feature type="domain" description="Galactosyltransferase C-terminal" evidence="3">
    <location>
        <begin position="172"/>
        <end position="233"/>
    </location>
</feature>
<dbReference type="AlphaFoldDB" id="A0A0S4LBF3"/>
<gene>
    <name evidence="4" type="ORF">COMA1_20136</name>
</gene>
<dbReference type="Proteomes" id="UP000199032">
    <property type="component" value="Unassembled WGS sequence"/>
</dbReference>
<name>A0A0S4LBF3_9BACT</name>
<protein>
    <recommendedName>
        <fullName evidence="6">Glycosyl transferase family 2</fullName>
    </recommendedName>
</protein>
<dbReference type="InterPro" id="IPR001173">
    <property type="entry name" value="Glyco_trans_2-like"/>
</dbReference>